<organism evidence="1 2">
    <name type="scientific">Azospirillum rugosum</name>
    <dbReference type="NCBI Taxonomy" id="416170"/>
    <lineage>
        <taxon>Bacteria</taxon>
        <taxon>Pseudomonadati</taxon>
        <taxon>Pseudomonadota</taxon>
        <taxon>Alphaproteobacteria</taxon>
        <taxon>Rhodospirillales</taxon>
        <taxon>Azospirillaceae</taxon>
        <taxon>Azospirillum</taxon>
    </lineage>
</organism>
<proteinExistence type="predicted"/>
<keyword evidence="2" id="KW-1185">Reference proteome</keyword>
<dbReference type="CDD" id="cd00945">
    <property type="entry name" value="Aldolase_Class_I"/>
    <property type="match status" value="1"/>
</dbReference>
<dbReference type="Proteomes" id="UP000781958">
    <property type="component" value="Unassembled WGS sequence"/>
</dbReference>
<dbReference type="RefSeq" id="WP_209770642.1">
    <property type="nucleotide sequence ID" value="NZ_JAGINP010000026.1"/>
</dbReference>
<name>A0ABS4STS1_9PROT</name>
<sequence length="237" mass="25162">MARGDQERTVREGAECPFSAGPTLGLGLCSPNAPDAAPLARRAEEAGFGALWVPPDALASVVEVTRAIPIVACVKVGFSPDIDVALPDPAGLGAGRLTYAVQFIEPPEAARLTSRACRRIGAAIMRKVHAVTRKTDTPVVIQGSCHESLEWIAEQAEAWAYDRPRLACVPTLLTEWRRVAGDKPFIQMLPDGPGLEDRVAALLRDGVDHILVTLASGTGSPALWGLPEALNLRYSAA</sequence>
<gene>
    <name evidence="1" type="ORF">J2851_005780</name>
</gene>
<dbReference type="InterPro" id="IPR036661">
    <property type="entry name" value="Luciferase-like_sf"/>
</dbReference>
<reference evidence="1 2" key="1">
    <citation type="submission" date="2021-03" db="EMBL/GenBank/DDBJ databases">
        <title>Genomic Encyclopedia of Type Strains, Phase III (KMG-III): the genomes of soil and plant-associated and newly described type strains.</title>
        <authorList>
            <person name="Whitman W."/>
        </authorList>
    </citation>
    <scope>NUCLEOTIDE SEQUENCE [LARGE SCALE GENOMIC DNA]</scope>
    <source>
        <strain evidence="1 2">IMMIB AFH-6</strain>
    </source>
</reference>
<dbReference type="SUPFAM" id="SSF51679">
    <property type="entry name" value="Bacterial luciferase-like"/>
    <property type="match status" value="1"/>
</dbReference>
<dbReference type="EMBL" id="JAGINP010000026">
    <property type="protein sequence ID" value="MBP2295965.1"/>
    <property type="molecule type" value="Genomic_DNA"/>
</dbReference>
<accession>A0ABS4STS1</accession>
<evidence type="ECO:0000313" key="2">
    <source>
        <dbReference type="Proteomes" id="UP000781958"/>
    </source>
</evidence>
<protein>
    <recommendedName>
        <fullName evidence="3">LLM class flavin-dependent oxidoreductase</fullName>
    </recommendedName>
</protein>
<evidence type="ECO:0008006" key="3">
    <source>
        <dbReference type="Google" id="ProtNLM"/>
    </source>
</evidence>
<comment type="caution">
    <text evidence="1">The sequence shown here is derived from an EMBL/GenBank/DDBJ whole genome shotgun (WGS) entry which is preliminary data.</text>
</comment>
<evidence type="ECO:0000313" key="1">
    <source>
        <dbReference type="EMBL" id="MBP2295965.1"/>
    </source>
</evidence>